<evidence type="ECO:0000313" key="3">
    <source>
        <dbReference type="Proteomes" id="UP000505210"/>
    </source>
</evidence>
<dbReference type="AlphaFoldDB" id="A0A6M8BD92"/>
<name>A0A6M8BD92_9CYAN</name>
<dbReference type="KEGG" id="theu:HPC62_05340"/>
<evidence type="ECO:0000256" key="1">
    <source>
        <dbReference type="SAM" id="MobiDB-lite"/>
    </source>
</evidence>
<keyword evidence="3" id="KW-1185">Reference proteome</keyword>
<accession>A0A6M8BD92</accession>
<gene>
    <name evidence="2" type="ORF">HPC62_05340</name>
</gene>
<sequence>MALLLASLPILAISGCETPTSTQYQATATTTYTWLVEYEGANRPGERPPRIEEFASTSLENRNGQKPEGAVTGPDDKGLWWPALPPKPTIDDIEARQQRQERPGTPRLNKTVNYTITFRRPGEDNRTLPTRYEVYRQVVKAYEDRIPLEFTLDPAERTVLKATP</sequence>
<dbReference type="Proteomes" id="UP000505210">
    <property type="component" value="Chromosome"/>
</dbReference>
<feature type="compositionally biased region" description="Polar residues" evidence="1">
    <location>
        <begin position="55"/>
        <end position="64"/>
    </location>
</feature>
<feature type="region of interest" description="Disordered" evidence="1">
    <location>
        <begin position="55"/>
        <end position="80"/>
    </location>
</feature>
<dbReference type="EMBL" id="CP053661">
    <property type="protein sequence ID" value="QKD84784.1"/>
    <property type="molecule type" value="Genomic_DNA"/>
</dbReference>
<reference evidence="2 3" key="1">
    <citation type="submission" date="2020-05" db="EMBL/GenBank/DDBJ databases">
        <title>Complete genome sequence of of a novel Thermoleptolyngbya strain isolated from hot springs of Ganzi, Sichuan China.</title>
        <authorList>
            <person name="Tang J."/>
            <person name="Daroch M."/>
            <person name="Li L."/>
            <person name="Waleron K."/>
            <person name="Waleron M."/>
            <person name="Waleron M."/>
        </authorList>
    </citation>
    <scope>NUCLEOTIDE SEQUENCE [LARGE SCALE GENOMIC DNA]</scope>
    <source>
        <strain evidence="2 3">PKUAC-SCTA183</strain>
    </source>
</reference>
<protein>
    <submittedName>
        <fullName evidence="2">Uncharacterized protein</fullName>
    </submittedName>
</protein>
<evidence type="ECO:0000313" key="2">
    <source>
        <dbReference type="EMBL" id="QKD84784.1"/>
    </source>
</evidence>
<proteinExistence type="predicted"/>
<organism evidence="2 3">
    <name type="scientific">Thermoleptolyngbya sichuanensis A183</name>
    <dbReference type="NCBI Taxonomy" id="2737172"/>
    <lineage>
        <taxon>Bacteria</taxon>
        <taxon>Bacillati</taxon>
        <taxon>Cyanobacteriota</taxon>
        <taxon>Cyanophyceae</taxon>
        <taxon>Oculatellales</taxon>
        <taxon>Oculatellaceae</taxon>
        <taxon>Thermoleptolyngbya</taxon>
        <taxon>Thermoleptolyngbya sichuanensis</taxon>
    </lineage>
</organism>